<proteinExistence type="predicted"/>
<organism evidence="2 3">
    <name type="scientific">Rubripirellula lacrimiformis</name>
    <dbReference type="NCBI Taxonomy" id="1930273"/>
    <lineage>
        <taxon>Bacteria</taxon>
        <taxon>Pseudomonadati</taxon>
        <taxon>Planctomycetota</taxon>
        <taxon>Planctomycetia</taxon>
        <taxon>Pirellulales</taxon>
        <taxon>Pirellulaceae</taxon>
        <taxon>Rubripirellula</taxon>
    </lineage>
</organism>
<dbReference type="AlphaFoldDB" id="A0A517N9L1"/>
<gene>
    <name evidence="2" type="ORF">K227x_22120</name>
</gene>
<accession>A0A517N9L1</accession>
<dbReference type="Proteomes" id="UP000318538">
    <property type="component" value="Chromosome"/>
</dbReference>
<dbReference type="KEGG" id="rlc:K227x_22120"/>
<evidence type="ECO:0000256" key="1">
    <source>
        <dbReference type="SAM" id="MobiDB-lite"/>
    </source>
</evidence>
<dbReference type="EMBL" id="CP036525">
    <property type="protein sequence ID" value="QDT03827.1"/>
    <property type="molecule type" value="Genomic_DNA"/>
</dbReference>
<feature type="region of interest" description="Disordered" evidence="1">
    <location>
        <begin position="1"/>
        <end position="22"/>
    </location>
</feature>
<name>A0A517N9L1_9BACT</name>
<protein>
    <submittedName>
        <fullName evidence="2">Uncharacterized protein</fullName>
    </submittedName>
</protein>
<evidence type="ECO:0000313" key="2">
    <source>
        <dbReference type="EMBL" id="QDT03827.1"/>
    </source>
</evidence>
<evidence type="ECO:0000313" key="3">
    <source>
        <dbReference type="Proteomes" id="UP000318538"/>
    </source>
</evidence>
<reference evidence="2 3" key="1">
    <citation type="submission" date="2019-02" db="EMBL/GenBank/DDBJ databases">
        <title>Deep-cultivation of Planctomycetes and their phenomic and genomic characterization uncovers novel biology.</title>
        <authorList>
            <person name="Wiegand S."/>
            <person name="Jogler M."/>
            <person name="Boedeker C."/>
            <person name="Pinto D."/>
            <person name="Vollmers J."/>
            <person name="Rivas-Marin E."/>
            <person name="Kohn T."/>
            <person name="Peeters S.H."/>
            <person name="Heuer A."/>
            <person name="Rast P."/>
            <person name="Oberbeckmann S."/>
            <person name="Bunk B."/>
            <person name="Jeske O."/>
            <person name="Meyerdierks A."/>
            <person name="Storesund J.E."/>
            <person name="Kallscheuer N."/>
            <person name="Luecker S."/>
            <person name="Lage O.M."/>
            <person name="Pohl T."/>
            <person name="Merkel B.J."/>
            <person name="Hornburger P."/>
            <person name="Mueller R.-W."/>
            <person name="Bruemmer F."/>
            <person name="Labrenz M."/>
            <person name="Spormann A.M."/>
            <person name="Op den Camp H."/>
            <person name="Overmann J."/>
            <person name="Amann R."/>
            <person name="Jetten M.S.M."/>
            <person name="Mascher T."/>
            <person name="Medema M.H."/>
            <person name="Devos D.P."/>
            <person name="Kaster A.-K."/>
            <person name="Ovreas L."/>
            <person name="Rohde M."/>
            <person name="Galperin M.Y."/>
            <person name="Jogler C."/>
        </authorList>
    </citation>
    <scope>NUCLEOTIDE SEQUENCE [LARGE SCALE GENOMIC DNA]</scope>
    <source>
        <strain evidence="2 3">K22_7</strain>
    </source>
</reference>
<keyword evidence="3" id="KW-1185">Reference proteome</keyword>
<sequence>MRMTGLVMKGQKMVPQRRGVDSKDGSTWFGDFVAEVAIRWTRNLDLGEVFGRIGCPEME</sequence>